<dbReference type="PANTHER" id="PTHR34390">
    <property type="entry name" value="UPF0442 PROTEIN YJJB-RELATED"/>
    <property type="match status" value="1"/>
</dbReference>
<dbReference type="Proteomes" id="UP000461880">
    <property type="component" value="Unassembled WGS sequence"/>
</dbReference>
<sequence>MKENEAERKELLHAVLDLGEMMLTSGAEVKRVEDTITRMGIASGAVKMNVFVITSSIVVTMEDPEEKEYTETRRVLVSGTNDFQRLEEMNQLSRDFCRKPCSSRELQNKIMKIVSEPKKHSWSYAGSFLGAGGFAVFFGGSMLDGLTAGVMGLFVQSLSDHLEPHCPNAVTFNLLASFLTGLCVSILSRINPVLNADLIMIGDIMLLIPGIPMTNSIRDVLVGDTISGTLRLTESLVRAAAIAAGFMLAIMAAGR</sequence>
<comment type="subcellular location">
    <subcellularLocation>
        <location evidence="1">Cell membrane</location>
        <topology evidence="1">Multi-pass membrane protein</topology>
    </subcellularLocation>
</comment>
<dbReference type="Pfam" id="PF06738">
    <property type="entry name" value="ThrE"/>
    <property type="match status" value="1"/>
</dbReference>
<gene>
    <name evidence="9" type="ORF">FYJ51_03005</name>
</gene>
<comment type="similarity">
    <text evidence="6">Belongs to the ThrE exporter (TC 2.A.79) family.</text>
</comment>
<keyword evidence="5 7" id="KW-0472">Membrane</keyword>
<name>A0A7X2NQT5_9FIRM</name>
<evidence type="ECO:0000256" key="6">
    <source>
        <dbReference type="ARBA" id="ARBA00034125"/>
    </source>
</evidence>
<evidence type="ECO:0000313" key="9">
    <source>
        <dbReference type="EMBL" id="MSS57869.1"/>
    </source>
</evidence>
<keyword evidence="2" id="KW-1003">Cell membrane</keyword>
<dbReference type="AlphaFoldDB" id="A0A7X2NQT5"/>
<evidence type="ECO:0000256" key="7">
    <source>
        <dbReference type="SAM" id="Phobius"/>
    </source>
</evidence>
<evidence type="ECO:0000256" key="1">
    <source>
        <dbReference type="ARBA" id="ARBA00004651"/>
    </source>
</evidence>
<dbReference type="GO" id="GO:0015744">
    <property type="term" value="P:succinate transport"/>
    <property type="evidence" value="ECO:0007669"/>
    <property type="project" value="TreeGrafter"/>
</dbReference>
<evidence type="ECO:0000256" key="5">
    <source>
        <dbReference type="ARBA" id="ARBA00023136"/>
    </source>
</evidence>
<reference evidence="9 10" key="1">
    <citation type="submission" date="2019-08" db="EMBL/GenBank/DDBJ databases">
        <title>In-depth cultivation of the pig gut microbiome towards novel bacterial diversity and tailored functional studies.</title>
        <authorList>
            <person name="Wylensek D."/>
            <person name="Hitch T.C.A."/>
            <person name="Clavel T."/>
        </authorList>
    </citation>
    <scope>NUCLEOTIDE SEQUENCE [LARGE SCALE GENOMIC DNA]</scope>
    <source>
        <strain evidence="9 10">Oil+RF-744-GAM-WT-6</strain>
    </source>
</reference>
<comment type="caution">
    <text evidence="9">The sequence shown here is derived from an EMBL/GenBank/DDBJ whole genome shotgun (WGS) entry which is preliminary data.</text>
</comment>
<dbReference type="PANTHER" id="PTHR34390:SF2">
    <property type="entry name" value="SUCCINATE TRANSPORTER SUBUNIT YJJP-RELATED"/>
    <property type="match status" value="1"/>
</dbReference>
<evidence type="ECO:0000256" key="3">
    <source>
        <dbReference type="ARBA" id="ARBA00022692"/>
    </source>
</evidence>
<evidence type="ECO:0000313" key="10">
    <source>
        <dbReference type="Proteomes" id="UP000461880"/>
    </source>
</evidence>
<keyword evidence="4 7" id="KW-1133">Transmembrane helix</keyword>
<keyword evidence="3 7" id="KW-0812">Transmembrane</keyword>
<feature type="domain" description="Threonine/serine exporter-like N-terminal" evidence="8">
    <location>
        <begin position="14"/>
        <end position="250"/>
    </location>
</feature>
<feature type="transmembrane region" description="Helical" evidence="7">
    <location>
        <begin position="167"/>
        <end position="187"/>
    </location>
</feature>
<dbReference type="InterPro" id="IPR010619">
    <property type="entry name" value="ThrE-like_N"/>
</dbReference>
<protein>
    <submittedName>
        <fullName evidence="9">Threonine/serine exporter family protein</fullName>
    </submittedName>
</protein>
<dbReference type="GO" id="GO:0022857">
    <property type="term" value="F:transmembrane transporter activity"/>
    <property type="evidence" value="ECO:0007669"/>
    <property type="project" value="InterPro"/>
</dbReference>
<evidence type="ECO:0000256" key="2">
    <source>
        <dbReference type="ARBA" id="ARBA00022475"/>
    </source>
</evidence>
<proteinExistence type="inferred from homology"/>
<organism evidence="9 10">
    <name type="scientific">Stecheria intestinalis</name>
    <dbReference type="NCBI Taxonomy" id="2606630"/>
    <lineage>
        <taxon>Bacteria</taxon>
        <taxon>Bacillati</taxon>
        <taxon>Bacillota</taxon>
        <taxon>Erysipelotrichia</taxon>
        <taxon>Erysipelotrichales</taxon>
        <taxon>Erysipelotrichaceae</taxon>
        <taxon>Stecheria</taxon>
    </lineage>
</organism>
<dbReference type="GO" id="GO:0005886">
    <property type="term" value="C:plasma membrane"/>
    <property type="evidence" value="ECO:0007669"/>
    <property type="project" value="UniProtKB-SubCell"/>
</dbReference>
<feature type="transmembrane region" description="Helical" evidence="7">
    <location>
        <begin position="128"/>
        <end position="155"/>
    </location>
</feature>
<dbReference type="RefSeq" id="WP_154503043.1">
    <property type="nucleotide sequence ID" value="NZ_JAQXPC010000049.1"/>
</dbReference>
<dbReference type="InterPro" id="IPR050539">
    <property type="entry name" value="ThrE_Dicarb/AminoAcid_Exp"/>
</dbReference>
<evidence type="ECO:0000256" key="4">
    <source>
        <dbReference type="ARBA" id="ARBA00022989"/>
    </source>
</evidence>
<accession>A0A7X2NQT5</accession>
<feature type="transmembrane region" description="Helical" evidence="7">
    <location>
        <begin position="194"/>
        <end position="215"/>
    </location>
</feature>
<evidence type="ECO:0000259" key="8">
    <source>
        <dbReference type="Pfam" id="PF06738"/>
    </source>
</evidence>
<dbReference type="EMBL" id="VUMN01000004">
    <property type="protein sequence ID" value="MSS57869.1"/>
    <property type="molecule type" value="Genomic_DNA"/>
</dbReference>
<feature type="transmembrane region" description="Helical" evidence="7">
    <location>
        <begin position="235"/>
        <end position="254"/>
    </location>
</feature>
<keyword evidence="10" id="KW-1185">Reference proteome</keyword>